<dbReference type="EMBL" id="BPLQ01009601">
    <property type="protein sequence ID" value="GIY45232.1"/>
    <property type="molecule type" value="Genomic_DNA"/>
</dbReference>
<organism evidence="2 3">
    <name type="scientific">Caerostris darwini</name>
    <dbReference type="NCBI Taxonomy" id="1538125"/>
    <lineage>
        <taxon>Eukaryota</taxon>
        <taxon>Metazoa</taxon>
        <taxon>Ecdysozoa</taxon>
        <taxon>Arthropoda</taxon>
        <taxon>Chelicerata</taxon>
        <taxon>Arachnida</taxon>
        <taxon>Araneae</taxon>
        <taxon>Araneomorphae</taxon>
        <taxon>Entelegynae</taxon>
        <taxon>Araneoidea</taxon>
        <taxon>Araneidae</taxon>
        <taxon>Caerostris</taxon>
    </lineage>
</organism>
<keyword evidence="3" id="KW-1185">Reference proteome</keyword>
<dbReference type="AlphaFoldDB" id="A0AAV4TIK3"/>
<proteinExistence type="predicted"/>
<gene>
    <name evidence="2" type="ORF">CDAR_35881</name>
</gene>
<name>A0AAV4TIK3_9ARAC</name>
<feature type="region of interest" description="Disordered" evidence="1">
    <location>
        <begin position="1"/>
        <end position="23"/>
    </location>
</feature>
<evidence type="ECO:0000313" key="3">
    <source>
        <dbReference type="Proteomes" id="UP001054837"/>
    </source>
</evidence>
<dbReference type="Proteomes" id="UP001054837">
    <property type="component" value="Unassembled WGS sequence"/>
</dbReference>
<protein>
    <submittedName>
        <fullName evidence="2">Uncharacterized protein</fullName>
    </submittedName>
</protein>
<evidence type="ECO:0000256" key="1">
    <source>
        <dbReference type="SAM" id="MobiDB-lite"/>
    </source>
</evidence>
<evidence type="ECO:0000313" key="2">
    <source>
        <dbReference type="EMBL" id="GIY45232.1"/>
    </source>
</evidence>
<feature type="compositionally biased region" description="Low complexity" evidence="1">
    <location>
        <begin position="38"/>
        <end position="48"/>
    </location>
</feature>
<comment type="caution">
    <text evidence="2">The sequence shown here is derived from an EMBL/GenBank/DDBJ whole genome shotgun (WGS) entry which is preliminary data.</text>
</comment>
<feature type="region of interest" description="Disordered" evidence="1">
    <location>
        <begin position="38"/>
        <end position="66"/>
    </location>
</feature>
<feature type="compositionally biased region" description="Basic and acidic residues" evidence="1">
    <location>
        <begin position="51"/>
        <end position="66"/>
    </location>
</feature>
<reference evidence="2 3" key="1">
    <citation type="submission" date="2021-06" db="EMBL/GenBank/DDBJ databases">
        <title>Caerostris darwini draft genome.</title>
        <authorList>
            <person name="Kono N."/>
            <person name="Arakawa K."/>
        </authorList>
    </citation>
    <scope>NUCLEOTIDE SEQUENCE [LARGE SCALE GENOMIC DNA]</scope>
</reference>
<accession>A0AAV4TIK3</accession>
<sequence length="98" mass="10681">MLLTSREIYNSSGRKHPNKTLNPAQKVFETLLTLSGRSTLSRESSGSLIPHHHDAEEQGEGDLHPDTLHDLLGAPCFARESNSCSLLRLKSTSAISGQ</sequence>